<dbReference type="Proteomes" id="UP000264201">
    <property type="component" value="Segment"/>
</dbReference>
<gene>
    <name evidence="1" type="ORF">vst10_04</name>
</gene>
<protein>
    <submittedName>
        <fullName evidence="1">Uncharacterized protein</fullName>
    </submittedName>
</protein>
<keyword evidence="2" id="KW-1185">Reference proteome</keyword>
<sequence length="67" mass="7622">MYAICQVVAEYDSDFDGDILRVVRVLQVFHDEESANIALDIFDPSRYGGDCTMIRVVSTSDLNTKFR</sequence>
<proteinExistence type="predicted"/>
<name>A0A385EGZ4_9CAUD</name>
<evidence type="ECO:0000313" key="2">
    <source>
        <dbReference type="Proteomes" id="UP000264201"/>
    </source>
</evidence>
<evidence type="ECO:0000313" key="1">
    <source>
        <dbReference type="EMBL" id="AXQ70262.1"/>
    </source>
</evidence>
<accession>A0A385EGZ4</accession>
<organism evidence="1 2">
    <name type="scientific">Salmonella virus VSt10</name>
    <dbReference type="NCBI Taxonomy" id="2301722"/>
    <lineage>
        <taxon>Viruses</taxon>
        <taxon>Duplodnaviria</taxon>
        <taxon>Heunggongvirae</taxon>
        <taxon>Uroviricota</taxon>
        <taxon>Caudoviricetes</taxon>
        <taxon>Sarkviridae</taxon>
        <taxon>Guernseyvirinae</taxon>
        <taxon>Jerseyvirus</taxon>
        <taxon>Jerseyvirus VSt10</taxon>
    </lineage>
</organism>
<reference evidence="1 2" key="1">
    <citation type="submission" date="2018-06" db="EMBL/GenBank/DDBJ databases">
        <title>Complete genome sequence of Salmonella Typhimurium bacteriophage VSt10.</title>
        <authorList>
            <person name="Volozhantsev N."/>
            <person name="Denisenko E."/>
            <person name="Verevkin V."/>
            <person name="Myakinina V."/>
            <person name="Kislichkina A."/>
            <person name="Krasilnikova V."/>
        </authorList>
    </citation>
    <scope>NUCLEOTIDE SEQUENCE [LARGE SCALE GENOMIC DNA]</scope>
</reference>
<dbReference type="EMBL" id="MH424445">
    <property type="protein sequence ID" value="AXQ70262.1"/>
    <property type="molecule type" value="Genomic_DNA"/>
</dbReference>